<keyword evidence="2" id="KW-0560">Oxidoreductase</keyword>
<evidence type="ECO:0000256" key="2">
    <source>
        <dbReference type="RuleBase" id="RU364082"/>
    </source>
</evidence>
<dbReference type="InterPro" id="IPR029903">
    <property type="entry name" value="RmlD-like-bd"/>
</dbReference>
<dbReference type="InterPro" id="IPR005913">
    <property type="entry name" value="dTDP_dehydrorham_reduct"/>
</dbReference>
<keyword evidence="2" id="KW-0521">NADP</keyword>
<dbReference type="PANTHER" id="PTHR10491:SF4">
    <property type="entry name" value="METHIONINE ADENOSYLTRANSFERASE 2 SUBUNIT BETA"/>
    <property type="match status" value="1"/>
</dbReference>
<organism evidence="4 5">
    <name type="scientific">Paenibacillus alginolyticus</name>
    <dbReference type="NCBI Taxonomy" id="59839"/>
    <lineage>
        <taxon>Bacteria</taxon>
        <taxon>Bacillati</taxon>
        <taxon>Bacillota</taxon>
        <taxon>Bacilli</taxon>
        <taxon>Bacillales</taxon>
        <taxon>Paenibacillaceae</taxon>
        <taxon>Paenibacillus</taxon>
    </lineage>
</organism>
<dbReference type="Gene3D" id="3.40.50.720">
    <property type="entry name" value="NAD(P)-binding Rossmann-like Domain"/>
    <property type="match status" value="1"/>
</dbReference>
<dbReference type="Pfam" id="PF04321">
    <property type="entry name" value="RmlD_sub_bind"/>
    <property type="match status" value="1"/>
</dbReference>
<dbReference type="InterPro" id="IPR036291">
    <property type="entry name" value="NAD(P)-bd_dom_sf"/>
</dbReference>
<sequence>MKRKLLILGGQGMLGSMLVDYFRSCSDYHVYYTTRDKGNPEGLYVDAEDPVLLDKVIESVSPHIAINCMGVLNQFAQENPQRAYWINGLVPHCIREAMDKTGGKLIHISTDCVFSGEKGGHTEEDEPDGSSVYAKSKALGEVTSQPHLTIRTSIIGPEIRTQGIGLMHWFFQQHGEISGYSQAFWNGVTTLELAHCIRHVIEKEPVSGLLHITAPEPISKYELLKLFQLVFQKDDVTIHNNDTVKLNRTLKQSRTDFHYEVPVYEDMLHELKNRMCSY</sequence>
<dbReference type="PANTHER" id="PTHR10491">
    <property type="entry name" value="DTDP-4-DEHYDRORHAMNOSE REDUCTASE"/>
    <property type="match status" value="1"/>
</dbReference>
<dbReference type="SUPFAM" id="SSF51735">
    <property type="entry name" value="NAD(P)-binding Rossmann-fold domains"/>
    <property type="match status" value="1"/>
</dbReference>
<evidence type="ECO:0000313" key="4">
    <source>
        <dbReference type="EMBL" id="MCY9694378.1"/>
    </source>
</evidence>
<comment type="function">
    <text evidence="2">Catalyzes the reduction of dTDP-6-deoxy-L-lyxo-4-hexulose to yield dTDP-L-rhamnose.</text>
</comment>
<gene>
    <name evidence="4" type="ORF">M5X19_15910</name>
</gene>
<accession>A0ABT4GDW0</accession>
<keyword evidence="5" id="KW-1185">Reference proteome</keyword>
<evidence type="ECO:0000313" key="5">
    <source>
        <dbReference type="Proteomes" id="UP001527099"/>
    </source>
</evidence>
<comment type="caution">
    <text evidence="4">The sequence shown here is derived from an EMBL/GenBank/DDBJ whole genome shotgun (WGS) entry which is preliminary data.</text>
</comment>
<dbReference type="EC" id="1.1.1.133" evidence="2"/>
<evidence type="ECO:0000256" key="1">
    <source>
        <dbReference type="ARBA" id="ARBA00010944"/>
    </source>
</evidence>
<reference evidence="4 5" key="1">
    <citation type="submission" date="2022-05" db="EMBL/GenBank/DDBJ databases">
        <title>Genome Sequencing of Bee-Associated Microbes.</title>
        <authorList>
            <person name="Dunlap C."/>
        </authorList>
    </citation>
    <scope>NUCLEOTIDE SEQUENCE [LARGE SCALE GENOMIC DNA]</scope>
    <source>
        <strain evidence="4 5">NRRL B-14421</strain>
    </source>
</reference>
<dbReference type="CDD" id="cd05254">
    <property type="entry name" value="dTDP_HR_like_SDR_e"/>
    <property type="match status" value="1"/>
</dbReference>
<dbReference type="Proteomes" id="UP001527099">
    <property type="component" value="Unassembled WGS sequence"/>
</dbReference>
<name>A0ABT4GDW0_9BACL</name>
<feature type="domain" description="RmlD-like substrate binding" evidence="3">
    <location>
        <begin position="4"/>
        <end position="227"/>
    </location>
</feature>
<protein>
    <recommendedName>
        <fullName evidence="2">dTDP-4-dehydrorhamnose reductase</fullName>
        <ecNumber evidence="2">1.1.1.133</ecNumber>
    </recommendedName>
</protein>
<proteinExistence type="inferred from homology"/>
<comment type="similarity">
    <text evidence="1 2">Belongs to the dTDP-4-dehydrorhamnose reductase family.</text>
</comment>
<dbReference type="RefSeq" id="WP_268616081.1">
    <property type="nucleotide sequence ID" value="NZ_JAMDMX010000046.1"/>
</dbReference>
<comment type="pathway">
    <text evidence="2">Carbohydrate biosynthesis; dTDP-L-rhamnose biosynthesis.</text>
</comment>
<evidence type="ECO:0000259" key="3">
    <source>
        <dbReference type="Pfam" id="PF04321"/>
    </source>
</evidence>
<dbReference type="EMBL" id="JAMDMX010000046">
    <property type="protein sequence ID" value="MCY9694378.1"/>
    <property type="molecule type" value="Genomic_DNA"/>
</dbReference>